<comment type="caution">
    <text evidence="9">The sequence shown here is derived from an EMBL/GenBank/DDBJ whole genome shotgun (WGS) entry which is preliminary data.</text>
</comment>
<dbReference type="EMBL" id="LGLV01000009">
    <property type="protein sequence ID" value="OBZ94625.1"/>
    <property type="molecule type" value="Genomic_DNA"/>
</dbReference>
<dbReference type="InterPro" id="IPR003593">
    <property type="entry name" value="AAA+_ATPase"/>
</dbReference>
<keyword evidence="3" id="KW-0813">Transport</keyword>
<dbReference type="InterPro" id="IPR027417">
    <property type="entry name" value="P-loop_NTPase"/>
</dbReference>
<keyword evidence="10" id="KW-1185">Reference proteome</keyword>
<accession>A0A1C7P022</accession>
<keyword evidence="7" id="KW-0472">Membrane</keyword>
<protein>
    <submittedName>
        <fullName evidence="9">Peptide ABC transporter ATP-binding protein</fullName>
    </submittedName>
</protein>
<evidence type="ECO:0000256" key="7">
    <source>
        <dbReference type="ARBA" id="ARBA00023136"/>
    </source>
</evidence>
<keyword evidence="5" id="KW-0547">Nucleotide-binding</keyword>
<dbReference type="SUPFAM" id="SSF52540">
    <property type="entry name" value="P-loop containing nucleoside triphosphate hydrolases"/>
    <property type="match status" value="1"/>
</dbReference>
<dbReference type="PATRIC" id="fig|1612624.7.peg.5069"/>
<evidence type="ECO:0000256" key="5">
    <source>
        <dbReference type="ARBA" id="ARBA00022741"/>
    </source>
</evidence>
<evidence type="ECO:0000256" key="1">
    <source>
        <dbReference type="ARBA" id="ARBA00004417"/>
    </source>
</evidence>
<evidence type="ECO:0000256" key="4">
    <source>
        <dbReference type="ARBA" id="ARBA00022475"/>
    </source>
</evidence>
<evidence type="ECO:0000259" key="8">
    <source>
        <dbReference type="PROSITE" id="PS50893"/>
    </source>
</evidence>
<evidence type="ECO:0000256" key="3">
    <source>
        <dbReference type="ARBA" id="ARBA00022448"/>
    </source>
</evidence>
<dbReference type="InterPro" id="IPR003439">
    <property type="entry name" value="ABC_transporter-like_ATP-bd"/>
</dbReference>
<reference evidence="9 10" key="1">
    <citation type="journal article" date="2016" name="Syst. Appl. Microbiol.">
        <title>Pararhizobium polonicum sp. nov. isolated from tumors on stone fruit rootstocks.</title>
        <authorList>
            <person name="Pulawska J."/>
            <person name="Kuzmanovic N."/>
            <person name="Willems A."/>
            <person name="Pothier J.F."/>
        </authorList>
    </citation>
    <scope>NUCLEOTIDE SEQUENCE [LARGE SCALE GENOMIC DNA]</scope>
    <source>
        <strain evidence="9 10">F5.1</strain>
    </source>
</reference>
<name>A0A1C7P022_9HYPH</name>
<dbReference type="SMART" id="SM00382">
    <property type="entry name" value="AAA"/>
    <property type="match status" value="1"/>
</dbReference>
<dbReference type="PANTHER" id="PTHR43297">
    <property type="entry name" value="OLIGOPEPTIDE TRANSPORT ATP-BINDING PROTEIN APPD"/>
    <property type="match status" value="1"/>
</dbReference>
<evidence type="ECO:0000256" key="2">
    <source>
        <dbReference type="ARBA" id="ARBA00005417"/>
    </source>
</evidence>
<dbReference type="RefSeq" id="WP_068955075.1">
    <property type="nucleotide sequence ID" value="NZ_LGLV01000009.1"/>
</dbReference>
<dbReference type="Proteomes" id="UP000093111">
    <property type="component" value="Unassembled WGS sequence"/>
</dbReference>
<keyword evidence="4" id="KW-1003">Cell membrane</keyword>
<dbReference type="Pfam" id="PF00005">
    <property type="entry name" value="ABC_tran"/>
    <property type="match status" value="1"/>
</dbReference>
<proteinExistence type="inferred from homology"/>
<dbReference type="PANTHER" id="PTHR43297:SF2">
    <property type="entry name" value="DIPEPTIDE TRANSPORT ATP-BINDING PROTEIN DPPD"/>
    <property type="match status" value="1"/>
</dbReference>
<evidence type="ECO:0000256" key="6">
    <source>
        <dbReference type="ARBA" id="ARBA00022840"/>
    </source>
</evidence>
<dbReference type="GO" id="GO:0016887">
    <property type="term" value="F:ATP hydrolysis activity"/>
    <property type="evidence" value="ECO:0007669"/>
    <property type="project" value="InterPro"/>
</dbReference>
<dbReference type="GO" id="GO:0005886">
    <property type="term" value="C:plasma membrane"/>
    <property type="evidence" value="ECO:0007669"/>
    <property type="project" value="UniProtKB-SubCell"/>
</dbReference>
<sequence length="277" mass="29946">MTEPLLSVEDLTIAFPSDSGPVPVVKSVSLTVGREIVAVVGESGSGKSLTGRAIMGLLPRRAEVRAVRMVFEDIDLQTLDASGWNRLRGSGMGLILQDPKFSLNPAHRIGRQVEEALLLHTGLSAGERKERALDMLAKVGLPDPKRIYASYPAALSGGMGQRVMIAAMLINRPKLIIADEPTSALDRGLQDQVLTLLRALTEEFGMGLLLISHDLQQVSRYADRVIVMRQGEIVERLPASQLAQAQSAYTRGLWAARPSVATYGTRLPVFDANGKPS</sequence>
<dbReference type="OrthoDB" id="9802772at2"/>
<comment type="subcellular location">
    <subcellularLocation>
        <location evidence="1">Cell inner membrane</location>
        <topology evidence="1">Peripheral membrane protein</topology>
    </subcellularLocation>
</comment>
<dbReference type="PROSITE" id="PS50893">
    <property type="entry name" value="ABC_TRANSPORTER_2"/>
    <property type="match status" value="1"/>
</dbReference>
<feature type="domain" description="ABC transporter" evidence="8">
    <location>
        <begin position="6"/>
        <end position="255"/>
    </location>
</feature>
<dbReference type="GO" id="GO:0005524">
    <property type="term" value="F:ATP binding"/>
    <property type="evidence" value="ECO:0007669"/>
    <property type="project" value="UniProtKB-KW"/>
</dbReference>
<keyword evidence="6 9" id="KW-0067">ATP-binding</keyword>
<gene>
    <name evidence="9" type="ORF">ADU59_15715</name>
</gene>
<dbReference type="STRING" id="1612624.ADU59_15715"/>
<dbReference type="Gene3D" id="3.40.50.300">
    <property type="entry name" value="P-loop containing nucleotide triphosphate hydrolases"/>
    <property type="match status" value="1"/>
</dbReference>
<evidence type="ECO:0000313" key="10">
    <source>
        <dbReference type="Proteomes" id="UP000093111"/>
    </source>
</evidence>
<evidence type="ECO:0000313" key="9">
    <source>
        <dbReference type="EMBL" id="OBZ94625.1"/>
    </source>
</evidence>
<organism evidence="9 10">
    <name type="scientific">Pararhizobium polonicum</name>
    <dbReference type="NCBI Taxonomy" id="1612624"/>
    <lineage>
        <taxon>Bacteria</taxon>
        <taxon>Pseudomonadati</taxon>
        <taxon>Pseudomonadota</taxon>
        <taxon>Alphaproteobacteria</taxon>
        <taxon>Hyphomicrobiales</taxon>
        <taxon>Rhizobiaceae</taxon>
        <taxon>Rhizobium/Agrobacterium group</taxon>
        <taxon>Pararhizobium</taxon>
    </lineage>
</organism>
<comment type="similarity">
    <text evidence="2">Belongs to the ABC transporter superfamily.</text>
</comment>
<dbReference type="AlphaFoldDB" id="A0A1C7P022"/>
<dbReference type="CDD" id="cd03257">
    <property type="entry name" value="ABC_NikE_OppD_transporters"/>
    <property type="match status" value="1"/>
</dbReference>
<dbReference type="InterPro" id="IPR050388">
    <property type="entry name" value="ABC_Ni/Peptide_Import"/>
</dbReference>